<feature type="signal peptide" evidence="1">
    <location>
        <begin position="1"/>
        <end position="17"/>
    </location>
</feature>
<dbReference type="PATRIC" id="fig|443610.3.peg.3867"/>
<evidence type="ECO:0000313" key="3">
    <source>
        <dbReference type="Proteomes" id="UP000033632"/>
    </source>
</evidence>
<proteinExistence type="predicted"/>
<dbReference type="EMBL" id="JZEX01000061">
    <property type="protein sequence ID" value="KKB12581.1"/>
    <property type="molecule type" value="Genomic_DNA"/>
</dbReference>
<gene>
    <name evidence="2" type="ORF">VE25_06565</name>
</gene>
<organism evidence="2 3">
    <name type="scientific">Devosia geojensis</name>
    <dbReference type="NCBI Taxonomy" id="443610"/>
    <lineage>
        <taxon>Bacteria</taxon>
        <taxon>Pseudomonadati</taxon>
        <taxon>Pseudomonadota</taxon>
        <taxon>Alphaproteobacteria</taxon>
        <taxon>Hyphomicrobiales</taxon>
        <taxon>Devosiaceae</taxon>
        <taxon>Devosia</taxon>
    </lineage>
</organism>
<keyword evidence="3" id="KW-1185">Reference proteome</keyword>
<dbReference type="RefSeq" id="WP_046107791.1">
    <property type="nucleotide sequence ID" value="NZ_JZEX01000061.1"/>
</dbReference>
<sequence length="151" mass="16347">MLALVLPLLGAAGTAGAASLVTTIVTDPLTGIAIGGYDPVSYFTERTPQMGRGDFEYVWAGVPWHFASAANLEVFRRSPEIYAPQYGGHGAMGVARGYLSQGNPRIYTVFKQRLYFFYSPANREAFLLAPDQAALDGEAHWQSLSAQLSAR</sequence>
<evidence type="ECO:0008006" key="4">
    <source>
        <dbReference type="Google" id="ProtNLM"/>
    </source>
</evidence>
<keyword evidence="1" id="KW-0732">Signal</keyword>
<accession>A0A0F5FUP2</accession>
<protein>
    <recommendedName>
        <fullName evidence="4">YHS domain-containing protein</fullName>
    </recommendedName>
</protein>
<comment type="caution">
    <text evidence="2">The sequence shown here is derived from an EMBL/GenBank/DDBJ whole genome shotgun (WGS) entry which is preliminary data.</text>
</comment>
<feature type="chain" id="PRO_5002486931" description="YHS domain-containing protein" evidence="1">
    <location>
        <begin position="18"/>
        <end position="151"/>
    </location>
</feature>
<name>A0A0F5FUP2_9HYPH</name>
<dbReference type="AlphaFoldDB" id="A0A0F5FUP2"/>
<dbReference type="Proteomes" id="UP000033632">
    <property type="component" value="Unassembled WGS sequence"/>
</dbReference>
<evidence type="ECO:0000313" key="2">
    <source>
        <dbReference type="EMBL" id="KKB12581.1"/>
    </source>
</evidence>
<dbReference type="OrthoDB" id="344729at2"/>
<reference evidence="2 3" key="1">
    <citation type="submission" date="2015-03" db="EMBL/GenBank/DDBJ databases">
        <authorList>
            <person name="Hassan Y.I."/>
            <person name="Lepp D."/>
            <person name="Li X.-Z."/>
            <person name="Zhou T."/>
        </authorList>
    </citation>
    <scope>NUCLEOTIDE SEQUENCE [LARGE SCALE GENOMIC DNA]</scope>
    <source>
        <strain evidence="2 3">BD-c194</strain>
    </source>
</reference>
<evidence type="ECO:0000256" key="1">
    <source>
        <dbReference type="SAM" id="SignalP"/>
    </source>
</evidence>
<dbReference type="STRING" id="443610.VE25_06565"/>
<dbReference type="NCBIfam" id="NF041384">
    <property type="entry name" value="YHS_seleno_dom"/>
    <property type="match status" value="1"/>
</dbReference>